<dbReference type="InterPro" id="IPR009260">
    <property type="entry name" value="CRISPR-ass_Csa1"/>
</dbReference>
<dbReference type="Pfam" id="PF06023">
    <property type="entry name" value="Csa1"/>
    <property type="match status" value="1"/>
</dbReference>
<sequence length="262" mass="30246">MLPRWIWDFVKVVGGDVVADVRGWRFDVVGPRFLARPSISDVTSPCPEKRDVWIRRVMRMKIDSDLFVLGRAVHEVFLYPFRRRYDSLWDVLRGFEKLLASFDPLAKRYKEQFVKLFRKSFAFALYSVEEGIPISVEPMIPAASIGLSDFVKPDLLVGFLPVDISLASNEKNFERKELALTGYALAIESWIGHPIDFGVAIYVNLFTEPMLTWRIIRVDDSLRRTFLEMRDKVAMILEHPDEPPPVSSNCPQSCPYIEVCKK</sequence>
<name>A0ABD4Z7S4_9CREN</name>
<keyword evidence="2" id="KW-1185">Reference proteome</keyword>
<dbReference type="RefSeq" id="WP_285274388.1">
    <property type="nucleotide sequence ID" value="NZ_JASNVW010000008.1"/>
</dbReference>
<reference evidence="1 2" key="1">
    <citation type="submission" date="2023-05" db="EMBL/GenBank/DDBJ databases">
        <title>A new hyperthermophilic archaea 'Ignisphaera cupida' sp. nov. and description of the family 'Ignisphaeraceae' fam. nov.</title>
        <authorList>
            <person name="Podosokorskaya O.A."/>
            <person name="Elcheninov A.G."/>
            <person name="Klukina A."/>
            <person name="Merkel A.Y."/>
        </authorList>
    </citation>
    <scope>NUCLEOTIDE SEQUENCE [LARGE SCALE GENOMIC DNA]</scope>
    <source>
        <strain evidence="1 2">4213-co</strain>
    </source>
</reference>
<protein>
    <submittedName>
        <fullName evidence="1">Type I-A CRISPR-associated protein Cas4/Csa1</fullName>
    </submittedName>
</protein>
<dbReference type="Proteomes" id="UP001529235">
    <property type="component" value="Unassembled WGS sequence"/>
</dbReference>
<proteinExistence type="predicted"/>
<evidence type="ECO:0000313" key="1">
    <source>
        <dbReference type="EMBL" id="MDK6029401.1"/>
    </source>
</evidence>
<accession>A0ABD4Z7S4</accession>
<dbReference type="AlphaFoldDB" id="A0ABD4Z7S4"/>
<dbReference type="EMBL" id="JASNVW010000008">
    <property type="protein sequence ID" value="MDK6029401.1"/>
    <property type="molecule type" value="Genomic_DNA"/>
</dbReference>
<dbReference type="NCBIfam" id="TIGR01896">
    <property type="entry name" value="cas_AF1879"/>
    <property type="match status" value="1"/>
</dbReference>
<organism evidence="1 2">
    <name type="scientific">Ignisphaera cupida</name>
    <dbReference type="NCBI Taxonomy" id="3050454"/>
    <lineage>
        <taxon>Archaea</taxon>
        <taxon>Thermoproteota</taxon>
        <taxon>Thermoprotei</taxon>
        <taxon>Desulfurococcales</taxon>
        <taxon>Desulfurococcaceae</taxon>
        <taxon>Ignisphaera</taxon>
    </lineage>
</organism>
<comment type="caution">
    <text evidence="1">The sequence shown here is derived from an EMBL/GenBank/DDBJ whole genome shotgun (WGS) entry which is preliminary data.</text>
</comment>
<evidence type="ECO:0000313" key="2">
    <source>
        <dbReference type="Proteomes" id="UP001529235"/>
    </source>
</evidence>
<gene>
    <name evidence="1" type="primary">cas4a</name>
    <name evidence="1" type="ORF">QPL79_08500</name>
</gene>